<organism evidence="7 8">
    <name type="scientific">Sinomonas halotolerans</name>
    <dbReference type="NCBI Taxonomy" id="1644133"/>
    <lineage>
        <taxon>Bacteria</taxon>
        <taxon>Bacillati</taxon>
        <taxon>Actinomycetota</taxon>
        <taxon>Actinomycetes</taxon>
        <taxon>Micrococcales</taxon>
        <taxon>Micrococcaceae</taxon>
        <taxon>Sinomonas</taxon>
    </lineage>
</organism>
<keyword evidence="2" id="KW-0731">Sigma factor</keyword>
<dbReference type="InterPro" id="IPR013324">
    <property type="entry name" value="RNA_pol_sigma_r3/r4-like"/>
</dbReference>
<evidence type="ECO:0000256" key="2">
    <source>
        <dbReference type="ARBA" id="ARBA00023082"/>
    </source>
</evidence>
<dbReference type="EMBL" id="JBDFRB010000005">
    <property type="protein sequence ID" value="MEN2744350.1"/>
    <property type="molecule type" value="Genomic_DNA"/>
</dbReference>
<dbReference type="InterPro" id="IPR014284">
    <property type="entry name" value="RNA_pol_sigma-70_dom"/>
</dbReference>
<evidence type="ECO:0000313" key="8">
    <source>
        <dbReference type="Proteomes" id="UP001422074"/>
    </source>
</evidence>
<evidence type="ECO:0000256" key="1">
    <source>
        <dbReference type="ARBA" id="ARBA00023015"/>
    </source>
</evidence>
<dbReference type="Gene3D" id="1.10.1740.10">
    <property type="match status" value="1"/>
</dbReference>
<protein>
    <submittedName>
        <fullName evidence="7">Sigma-70 family RNA polymerase sigma factor</fullName>
    </submittedName>
</protein>
<keyword evidence="4" id="KW-0804">Transcription</keyword>
<proteinExistence type="predicted"/>
<feature type="domain" description="RNA polymerase sigma-70 region 2" evidence="5">
    <location>
        <begin position="9"/>
        <end position="80"/>
    </location>
</feature>
<accession>A0ABU9X1P1</accession>
<dbReference type="PANTHER" id="PTHR30385">
    <property type="entry name" value="SIGMA FACTOR F FLAGELLAR"/>
    <property type="match status" value="1"/>
</dbReference>
<dbReference type="NCBIfam" id="TIGR02937">
    <property type="entry name" value="sigma70-ECF"/>
    <property type="match status" value="1"/>
</dbReference>
<dbReference type="RefSeq" id="WP_345884315.1">
    <property type="nucleotide sequence ID" value="NZ_JBDFRB010000005.1"/>
</dbReference>
<dbReference type="InterPro" id="IPR007627">
    <property type="entry name" value="RNA_pol_sigma70_r2"/>
</dbReference>
<dbReference type="Pfam" id="PF04545">
    <property type="entry name" value="Sigma70_r4"/>
    <property type="match status" value="1"/>
</dbReference>
<keyword evidence="3" id="KW-0238">DNA-binding</keyword>
<dbReference type="PIRSF" id="PIRSF000770">
    <property type="entry name" value="RNA_pol_sigma-SigE/K"/>
    <property type="match status" value="1"/>
</dbReference>
<dbReference type="SUPFAM" id="SSF88946">
    <property type="entry name" value="Sigma2 domain of RNA polymerase sigma factors"/>
    <property type="match status" value="1"/>
</dbReference>
<dbReference type="Proteomes" id="UP001422074">
    <property type="component" value="Unassembled WGS sequence"/>
</dbReference>
<dbReference type="Gene3D" id="1.20.140.160">
    <property type="match status" value="1"/>
</dbReference>
<evidence type="ECO:0000313" key="7">
    <source>
        <dbReference type="EMBL" id="MEN2744350.1"/>
    </source>
</evidence>
<name>A0ABU9X1P1_9MICC</name>
<evidence type="ECO:0000259" key="5">
    <source>
        <dbReference type="Pfam" id="PF04542"/>
    </source>
</evidence>
<gene>
    <name evidence="7" type="ORF">ABCQ75_07330</name>
</gene>
<comment type="caution">
    <text evidence="7">The sequence shown here is derived from an EMBL/GenBank/DDBJ whole genome shotgun (WGS) entry which is preliminary data.</text>
</comment>
<reference evidence="7 8" key="1">
    <citation type="submission" date="2024-05" db="EMBL/GenBank/DDBJ databases">
        <title>Sinomonas sp. nov., isolated from a waste landfill.</title>
        <authorList>
            <person name="Zhao Y."/>
        </authorList>
    </citation>
    <scope>NUCLEOTIDE SEQUENCE [LARGE SCALE GENOMIC DNA]</scope>
    <source>
        <strain evidence="7 8">CCTCC AB2014300</strain>
    </source>
</reference>
<dbReference type="InterPro" id="IPR013325">
    <property type="entry name" value="RNA_pol_sigma_r2"/>
</dbReference>
<keyword evidence="1" id="KW-0805">Transcription regulation</keyword>
<dbReference type="SUPFAM" id="SSF88659">
    <property type="entry name" value="Sigma3 and sigma4 domains of RNA polymerase sigma factors"/>
    <property type="match status" value="2"/>
</dbReference>
<feature type="domain" description="RNA polymerase sigma-70 region 4" evidence="6">
    <location>
        <begin position="169"/>
        <end position="215"/>
    </location>
</feature>
<evidence type="ECO:0000256" key="4">
    <source>
        <dbReference type="ARBA" id="ARBA00023163"/>
    </source>
</evidence>
<evidence type="ECO:0000256" key="3">
    <source>
        <dbReference type="ARBA" id="ARBA00023125"/>
    </source>
</evidence>
<dbReference type="Pfam" id="PF04542">
    <property type="entry name" value="Sigma70_r2"/>
    <property type="match status" value="1"/>
</dbReference>
<dbReference type="InterPro" id="IPR007630">
    <property type="entry name" value="RNA_pol_sigma70_r4"/>
</dbReference>
<sequence length="262" mass="27602">MARSAQDELVLEHLPLVGYIVNETCARAPHLPREDLAGAGAVALTAAARSFDPTLGVPFGAYARQRIRGAVADELRSSDWATRGARRRIKESRAAEERLTRELGRVPSVDELASALGVDRAEVEAARADGARTVESLDEAFADSLHDAGPSPEGAAVAGERDGYVRAAVAALPERMRHVVAEVYFGDRTVTELAAELGTTASAVSHLRREALRMLHDALARHYEGSSAAPTAKGSAGRVAEYLDAVGEATAGGLTRSLARAG</sequence>
<keyword evidence="8" id="KW-1185">Reference proteome</keyword>
<dbReference type="InterPro" id="IPR000943">
    <property type="entry name" value="RNA_pol_sigma70"/>
</dbReference>
<evidence type="ECO:0000259" key="6">
    <source>
        <dbReference type="Pfam" id="PF04545"/>
    </source>
</evidence>